<dbReference type="SUPFAM" id="SSF110296">
    <property type="entry name" value="Oligoxyloglucan reducing end-specific cellobiohydrolase"/>
    <property type="match status" value="1"/>
</dbReference>
<evidence type="ECO:0000313" key="2">
    <source>
        <dbReference type="EMBL" id="MFC5835925.1"/>
    </source>
</evidence>
<dbReference type="InterPro" id="IPR015943">
    <property type="entry name" value="WD40/YVTN_repeat-like_dom_sf"/>
</dbReference>
<feature type="signal peptide" evidence="1">
    <location>
        <begin position="1"/>
        <end position="23"/>
    </location>
</feature>
<dbReference type="Proteomes" id="UP001596058">
    <property type="component" value="Unassembled WGS sequence"/>
</dbReference>
<comment type="caution">
    <text evidence="2">The sequence shown here is derived from an EMBL/GenBank/DDBJ whole genome shotgun (WGS) entry which is preliminary data.</text>
</comment>
<dbReference type="RefSeq" id="WP_379525332.1">
    <property type="nucleotide sequence ID" value="NZ_JBHSPA010000136.1"/>
</dbReference>
<keyword evidence="3" id="KW-1185">Reference proteome</keyword>
<evidence type="ECO:0000313" key="3">
    <source>
        <dbReference type="Proteomes" id="UP001596058"/>
    </source>
</evidence>
<dbReference type="PANTHER" id="PTHR43739:SF5">
    <property type="entry name" value="EXO-ALPHA-SIALIDASE"/>
    <property type="match status" value="1"/>
</dbReference>
<dbReference type="InterPro" id="IPR036278">
    <property type="entry name" value="Sialidase_sf"/>
</dbReference>
<dbReference type="PANTHER" id="PTHR43739">
    <property type="entry name" value="XYLOGLUCANASE (EUROFUNG)"/>
    <property type="match status" value="1"/>
</dbReference>
<organism evidence="2 3">
    <name type="scientific">Nonomuraea insulae</name>
    <dbReference type="NCBI Taxonomy" id="1616787"/>
    <lineage>
        <taxon>Bacteria</taxon>
        <taxon>Bacillati</taxon>
        <taxon>Actinomycetota</taxon>
        <taxon>Actinomycetes</taxon>
        <taxon>Streptosporangiales</taxon>
        <taxon>Streptosporangiaceae</taxon>
        <taxon>Nonomuraea</taxon>
    </lineage>
</organism>
<dbReference type="Gene3D" id="2.130.10.10">
    <property type="entry name" value="YVTN repeat-like/Quinoprotein amine dehydrogenase"/>
    <property type="match status" value="2"/>
</dbReference>
<gene>
    <name evidence="2" type="ORF">ACFPZ3_69950</name>
</gene>
<dbReference type="InterPro" id="IPR052025">
    <property type="entry name" value="Xyloglucanase_GH74"/>
</dbReference>
<dbReference type="SUPFAM" id="SSF50939">
    <property type="entry name" value="Sialidases"/>
    <property type="match status" value="1"/>
</dbReference>
<dbReference type="CDD" id="cd15482">
    <property type="entry name" value="Sialidase_non-viral"/>
    <property type="match status" value="1"/>
</dbReference>
<reference evidence="3" key="1">
    <citation type="journal article" date="2019" name="Int. J. Syst. Evol. Microbiol.">
        <title>The Global Catalogue of Microorganisms (GCM) 10K type strain sequencing project: providing services to taxonomists for standard genome sequencing and annotation.</title>
        <authorList>
            <consortium name="The Broad Institute Genomics Platform"/>
            <consortium name="The Broad Institute Genome Sequencing Center for Infectious Disease"/>
            <person name="Wu L."/>
            <person name="Ma J."/>
        </authorList>
    </citation>
    <scope>NUCLEOTIDE SEQUENCE [LARGE SCALE GENOMIC DNA]</scope>
    <source>
        <strain evidence="3">CCUG 53903</strain>
    </source>
</reference>
<accession>A0ABW1DCW6</accession>
<keyword evidence="1" id="KW-0732">Signal</keyword>
<evidence type="ECO:0000256" key="1">
    <source>
        <dbReference type="SAM" id="SignalP"/>
    </source>
</evidence>
<feature type="chain" id="PRO_5046557335" evidence="1">
    <location>
        <begin position="24"/>
        <end position="395"/>
    </location>
</feature>
<proteinExistence type="predicted"/>
<dbReference type="EMBL" id="JBHSPA010000136">
    <property type="protein sequence ID" value="MFC5835925.1"/>
    <property type="molecule type" value="Genomic_DNA"/>
</dbReference>
<protein>
    <submittedName>
        <fullName evidence="2">WD40/YVTN/BNR-like repeat-containing protein</fullName>
    </submittedName>
</protein>
<name>A0ABW1DCW6_9ACTN</name>
<sequence>MKKMITLGVAAAFAVLSVTPALAADDPTATPTVTADDPAATPAVAADDPAAGIDAFGRWQQPRCDTVTGDGSVTFTRDEGKTITPTSQAPQPIVYTRGLVTLDRAGELLAMSNNLLLTSKDAGCTWTQVGKVQGSNITLTAARGGRAYAWDGDGNLSLVTPHGITQLTSPADEVAGLTTDLLSGDRLRVADGNGQLHDSRDGGRTWQAVGVPAFPQGELLMVYTAAFDPYNRNHVVMGAATEGARVTYDGGRTWRSSTGLGGSRVNVFSATISPAAPNVVYAMGLNLEETDANAPSGGRHIYRSLDGGHRFTPVVDQGDGITIPNGPLLAAHPKDPGVLYFVWGTGWSGIGTDIYRYDSRRNRVTTNHNAYDRVTSIAFNPANSKVMYLGVAEES</sequence>